<dbReference type="AlphaFoldDB" id="A0AAV1X2Y3"/>
<accession>A0AAV1X2Y3</accession>
<comment type="caution">
    <text evidence="2">The sequence shown here is derived from an EMBL/GenBank/DDBJ whole genome shotgun (WGS) entry which is preliminary data.</text>
</comment>
<gene>
    <name evidence="2" type="ORF">LLUT_LOCUS16417</name>
</gene>
<evidence type="ECO:0000256" key="1">
    <source>
        <dbReference type="SAM" id="MobiDB-lite"/>
    </source>
</evidence>
<evidence type="ECO:0000313" key="3">
    <source>
        <dbReference type="Proteomes" id="UP001497480"/>
    </source>
</evidence>
<dbReference type="Proteomes" id="UP001497480">
    <property type="component" value="Unassembled WGS sequence"/>
</dbReference>
<organism evidence="2 3">
    <name type="scientific">Lupinus luteus</name>
    <name type="common">European yellow lupine</name>
    <dbReference type="NCBI Taxonomy" id="3873"/>
    <lineage>
        <taxon>Eukaryota</taxon>
        <taxon>Viridiplantae</taxon>
        <taxon>Streptophyta</taxon>
        <taxon>Embryophyta</taxon>
        <taxon>Tracheophyta</taxon>
        <taxon>Spermatophyta</taxon>
        <taxon>Magnoliopsida</taxon>
        <taxon>eudicotyledons</taxon>
        <taxon>Gunneridae</taxon>
        <taxon>Pentapetalae</taxon>
        <taxon>rosids</taxon>
        <taxon>fabids</taxon>
        <taxon>Fabales</taxon>
        <taxon>Fabaceae</taxon>
        <taxon>Papilionoideae</taxon>
        <taxon>50 kb inversion clade</taxon>
        <taxon>genistoids sensu lato</taxon>
        <taxon>core genistoids</taxon>
        <taxon>Genisteae</taxon>
        <taxon>Lupinus</taxon>
    </lineage>
</organism>
<evidence type="ECO:0000313" key="2">
    <source>
        <dbReference type="EMBL" id="CAL0315357.1"/>
    </source>
</evidence>
<proteinExistence type="predicted"/>
<evidence type="ECO:0008006" key="4">
    <source>
        <dbReference type="Google" id="ProtNLM"/>
    </source>
</evidence>
<dbReference type="EMBL" id="CAXHTB010000011">
    <property type="protein sequence ID" value="CAL0315357.1"/>
    <property type="molecule type" value="Genomic_DNA"/>
</dbReference>
<feature type="region of interest" description="Disordered" evidence="1">
    <location>
        <begin position="57"/>
        <end position="83"/>
    </location>
</feature>
<protein>
    <recommendedName>
        <fullName evidence="4">Pectinesterase inhibitor domain-containing protein</fullName>
    </recommendedName>
</protein>
<keyword evidence="3" id="KW-1185">Reference proteome</keyword>
<reference evidence="2 3" key="1">
    <citation type="submission" date="2024-03" db="EMBL/GenBank/DDBJ databases">
        <authorList>
            <person name="Martinez-Hernandez J."/>
        </authorList>
    </citation>
    <scope>NUCLEOTIDE SEQUENCE [LARGE SCALE GENOMIC DNA]</scope>
</reference>
<feature type="compositionally biased region" description="Basic and acidic residues" evidence="1">
    <location>
        <begin position="57"/>
        <end position="72"/>
    </location>
</feature>
<name>A0AAV1X2Y3_LUPLU</name>
<sequence>MMNQWNIKKLDSNEQQHPCLLRFFFFLQSLQVLATAILLSSSSAIILSSSSSARTEGRRNHYKVAADAEEGRRRRRSVAKASQLNNSSPLLLTTSIESPSDDDPKAGLRNRYKDLCGRYTELTTKGATNEETYKIAVNAWNKAMEAIDACIRGGEKEKNTNDTSPIGIEKALCIESTNNKVKGIKTKGKIRGSSRRPKNFLEKRRRKKTCLQDDGPSVQKLAYGLPPFESFELPTYIAYNNTCKETGSNISMTELLQVI</sequence>